<evidence type="ECO:0000256" key="2">
    <source>
        <dbReference type="ARBA" id="ARBA00023136"/>
    </source>
</evidence>
<feature type="transmembrane region" description="Helical" evidence="3">
    <location>
        <begin position="296"/>
        <end position="315"/>
    </location>
</feature>
<evidence type="ECO:0000259" key="5">
    <source>
        <dbReference type="Pfam" id="PF02931"/>
    </source>
</evidence>
<gene>
    <name evidence="6" type="ORF">TCNE_LOCUS1387</name>
</gene>
<feature type="transmembrane region" description="Helical" evidence="3">
    <location>
        <begin position="269"/>
        <end position="290"/>
    </location>
</feature>
<sequence length="410" mass="47844">MSGSAVAPYLNLLYLFTLPSSAEQLQGIEKLAENEKLLLKKIFKKDNYDYTQPSDSPTQVLPFMFIDHIEQLDQKQQIMNMHCSVLFHWIDKRIVWEPKDYGNVNRITRPKSDLPRMWFPAVHFTEMYLFAQLKLISEMLCRKMRSDQAMQYYNTDVTLMSNGAVYAQVFITVIDNRTVLMSIHVSLSVRSTCSFDFSNYPKDEQSCLLTMFTPLPMSRLKFSRWTALTRRSDIFGRDNEGNKVIRSGEDRPEMMRSIVRFEIKFRRVISYYFLSIALPLFCIATISYMAATVINAATSLLWLLMCIAAQILNYTQMLEKLPPDHLHTPLCGIYTDLLRLHDRRNVAFTKMAAIIFAEAFMLLIFRIAMTYRYMYYVKESSESLVMKRVELGMRIFLAVHCVLNACILFI</sequence>
<keyword evidence="4" id="KW-0732">Signal</keyword>
<dbReference type="Proteomes" id="UP000050794">
    <property type="component" value="Unassembled WGS sequence"/>
</dbReference>
<keyword evidence="7" id="KW-1185">Reference proteome</keyword>
<keyword evidence="2 3" id="KW-0472">Membrane</keyword>
<dbReference type="InterPro" id="IPR006202">
    <property type="entry name" value="Neur_chan_lig-bd"/>
</dbReference>
<feature type="domain" description="Neurotransmitter-gated ion-channel ligand-binding" evidence="5">
    <location>
        <begin position="38"/>
        <end position="211"/>
    </location>
</feature>
<dbReference type="PROSITE" id="PS00236">
    <property type="entry name" value="NEUROTR_ION_CHANNEL"/>
    <property type="match status" value="1"/>
</dbReference>
<name>A0A183TYR7_TOXCA</name>
<dbReference type="Pfam" id="PF02931">
    <property type="entry name" value="Neur_chan_LBD"/>
    <property type="match status" value="1"/>
</dbReference>
<dbReference type="InterPro" id="IPR036734">
    <property type="entry name" value="Neur_chan_lig-bd_sf"/>
</dbReference>
<dbReference type="GO" id="GO:0005230">
    <property type="term" value="F:extracellular ligand-gated monoatomic ion channel activity"/>
    <property type="evidence" value="ECO:0007669"/>
    <property type="project" value="InterPro"/>
</dbReference>
<evidence type="ECO:0000313" key="6">
    <source>
        <dbReference type="EMBL" id="VDM26076.1"/>
    </source>
</evidence>
<dbReference type="InterPro" id="IPR018000">
    <property type="entry name" value="Neurotransmitter_ion_chnl_CS"/>
</dbReference>
<evidence type="ECO:0000256" key="4">
    <source>
        <dbReference type="SAM" id="SignalP"/>
    </source>
</evidence>
<dbReference type="PANTHER" id="PTHR18945">
    <property type="entry name" value="NEUROTRANSMITTER GATED ION CHANNEL"/>
    <property type="match status" value="1"/>
</dbReference>
<protein>
    <submittedName>
        <fullName evidence="8">Neur_chan_LBD domain-containing protein</fullName>
    </submittedName>
</protein>
<evidence type="ECO:0000313" key="7">
    <source>
        <dbReference type="Proteomes" id="UP000050794"/>
    </source>
</evidence>
<dbReference type="SUPFAM" id="SSF63712">
    <property type="entry name" value="Nicotinic receptor ligand binding domain-like"/>
    <property type="match status" value="1"/>
</dbReference>
<keyword evidence="3" id="KW-1133">Transmembrane helix</keyword>
<dbReference type="GO" id="GO:0004888">
    <property type="term" value="F:transmembrane signaling receptor activity"/>
    <property type="evidence" value="ECO:0007669"/>
    <property type="project" value="InterPro"/>
</dbReference>
<organism evidence="7 8">
    <name type="scientific">Toxocara canis</name>
    <name type="common">Canine roundworm</name>
    <dbReference type="NCBI Taxonomy" id="6265"/>
    <lineage>
        <taxon>Eukaryota</taxon>
        <taxon>Metazoa</taxon>
        <taxon>Ecdysozoa</taxon>
        <taxon>Nematoda</taxon>
        <taxon>Chromadorea</taxon>
        <taxon>Rhabditida</taxon>
        <taxon>Spirurina</taxon>
        <taxon>Ascaridomorpha</taxon>
        <taxon>Ascaridoidea</taxon>
        <taxon>Toxocaridae</taxon>
        <taxon>Toxocara</taxon>
    </lineage>
</organism>
<keyword evidence="3" id="KW-0812">Transmembrane</keyword>
<evidence type="ECO:0000313" key="8">
    <source>
        <dbReference type="WBParaSite" id="TCNE_0000138601-mRNA-1"/>
    </source>
</evidence>
<dbReference type="InterPro" id="IPR006201">
    <property type="entry name" value="Neur_channel"/>
</dbReference>
<dbReference type="GO" id="GO:0016020">
    <property type="term" value="C:membrane"/>
    <property type="evidence" value="ECO:0007669"/>
    <property type="project" value="UniProtKB-SubCell"/>
</dbReference>
<evidence type="ECO:0000256" key="1">
    <source>
        <dbReference type="ARBA" id="ARBA00004141"/>
    </source>
</evidence>
<dbReference type="WBParaSite" id="TCNE_0000138601-mRNA-1">
    <property type="protein sequence ID" value="TCNE_0000138601-mRNA-1"/>
    <property type="gene ID" value="TCNE_0000138601"/>
</dbReference>
<dbReference type="AlphaFoldDB" id="A0A183TYR7"/>
<dbReference type="EMBL" id="UYWY01001016">
    <property type="protein sequence ID" value="VDM26076.1"/>
    <property type="molecule type" value="Genomic_DNA"/>
</dbReference>
<accession>A0A183TYR7</accession>
<reference evidence="6 7" key="2">
    <citation type="submission" date="2018-11" db="EMBL/GenBank/DDBJ databases">
        <authorList>
            <consortium name="Pathogen Informatics"/>
        </authorList>
    </citation>
    <scope>NUCLEOTIDE SEQUENCE [LARGE SCALE GENOMIC DNA]</scope>
</reference>
<evidence type="ECO:0000256" key="3">
    <source>
        <dbReference type="SAM" id="Phobius"/>
    </source>
</evidence>
<reference evidence="8" key="1">
    <citation type="submission" date="2016-06" db="UniProtKB">
        <authorList>
            <consortium name="WormBaseParasite"/>
        </authorList>
    </citation>
    <scope>IDENTIFICATION</scope>
</reference>
<feature type="transmembrane region" description="Helical" evidence="3">
    <location>
        <begin position="351"/>
        <end position="371"/>
    </location>
</feature>
<feature type="chain" id="PRO_5044552895" evidence="4">
    <location>
        <begin position="23"/>
        <end position="410"/>
    </location>
</feature>
<feature type="signal peptide" evidence="4">
    <location>
        <begin position="1"/>
        <end position="22"/>
    </location>
</feature>
<comment type="subcellular location">
    <subcellularLocation>
        <location evidence="1">Membrane</location>
        <topology evidence="1">Multi-pass membrane protein</topology>
    </subcellularLocation>
</comment>
<dbReference type="Gene3D" id="2.70.170.10">
    <property type="entry name" value="Neurotransmitter-gated ion-channel ligand-binding domain"/>
    <property type="match status" value="1"/>
</dbReference>
<proteinExistence type="predicted"/>